<dbReference type="HOGENOM" id="CLU_1343099_0_0_1"/>
<name>A0A0D2HHD1_CLAB1</name>
<accession>A0A0D2HHD1</accession>
<evidence type="ECO:0000313" key="2">
    <source>
        <dbReference type="Proteomes" id="UP000053789"/>
    </source>
</evidence>
<organism evidence="1 2">
    <name type="scientific">Cladophialophora bantiana (strain ATCC 10958 / CBS 173.52 / CDC B-1940 / NIH 8579)</name>
    <name type="common">Xylohypha bantiana</name>
    <dbReference type="NCBI Taxonomy" id="1442370"/>
    <lineage>
        <taxon>Eukaryota</taxon>
        <taxon>Fungi</taxon>
        <taxon>Dikarya</taxon>
        <taxon>Ascomycota</taxon>
        <taxon>Pezizomycotina</taxon>
        <taxon>Eurotiomycetes</taxon>
        <taxon>Chaetothyriomycetidae</taxon>
        <taxon>Chaetothyriales</taxon>
        <taxon>Herpotrichiellaceae</taxon>
        <taxon>Cladophialophora</taxon>
    </lineage>
</organism>
<protein>
    <submittedName>
        <fullName evidence="1">Uncharacterized protein</fullName>
    </submittedName>
</protein>
<keyword evidence="2" id="KW-1185">Reference proteome</keyword>
<dbReference type="AlphaFoldDB" id="A0A0D2HHD1"/>
<gene>
    <name evidence="1" type="ORF">Z519_08844</name>
</gene>
<dbReference type="GeneID" id="27701772"/>
<dbReference type="RefSeq" id="XP_016616869.1">
    <property type="nucleotide sequence ID" value="XM_016766571.1"/>
</dbReference>
<dbReference type="Proteomes" id="UP000053789">
    <property type="component" value="Unassembled WGS sequence"/>
</dbReference>
<dbReference type="OrthoDB" id="4158029at2759"/>
<dbReference type="EMBL" id="KN846993">
    <property type="protein sequence ID" value="KIW90200.1"/>
    <property type="molecule type" value="Genomic_DNA"/>
</dbReference>
<evidence type="ECO:0000313" key="1">
    <source>
        <dbReference type="EMBL" id="KIW90200.1"/>
    </source>
</evidence>
<proteinExistence type="predicted"/>
<reference evidence="1" key="1">
    <citation type="submission" date="2015-01" db="EMBL/GenBank/DDBJ databases">
        <title>The Genome Sequence of Cladophialophora bantiana CBS 173.52.</title>
        <authorList>
            <consortium name="The Broad Institute Genomics Platform"/>
            <person name="Cuomo C."/>
            <person name="de Hoog S."/>
            <person name="Gorbushina A."/>
            <person name="Stielow B."/>
            <person name="Teixiera M."/>
            <person name="Abouelleil A."/>
            <person name="Chapman S.B."/>
            <person name="Priest M."/>
            <person name="Young S.K."/>
            <person name="Wortman J."/>
            <person name="Nusbaum C."/>
            <person name="Birren B."/>
        </authorList>
    </citation>
    <scope>NUCLEOTIDE SEQUENCE [LARGE SCALE GENOMIC DNA]</scope>
    <source>
        <strain evidence="1">CBS 173.52</strain>
    </source>
</reference>
<sequence length="204" mass="23876">MRYPNTIDRLTEICQSHRNLGVSFLHRTAEKYLQTQSGKKLLQAQPLLEHELGMRRYKCTLVLMKLCTIGLHPEAISENLASISMYKRPFLGYLDEHKEVAIAISVQLEEIVEKFKSLGFFLDEWMKSKWPYFTDTENVDYTKAFAEFSHRAYTELKLRISGFVQKRQYLTELLRSCVSRIHWSKQQTLFINTHLLLELGAGPN</sequence>